<dbReference type="AlphaFoldDB" id="A0A067KXN8"/>
<evidence type="ECO:0000313" key="2">
    <source>
        <dbReference type="Proteomes" id="UP000027138"/>
    </source>
</evidence>
<name>A0A067KXN8_JATCU</name>
<keyword evidence="2" id="KW-1185">Reference proteome</keyword>
<gene>
    <name evidence="1" type="ORF">JCGZ_24985</name>
</gene>
<evidence type="ECO:0000313" key="1">
    <source>
        <dbReference type="EMBL" id="KDP40986.1"/>
    </source>
</evidence>
<dbReference type="EMBL" id="KK914327">
    <property type="protein sequence ID" value="KDP40986.1"/>
    <property type="molecule type" value="Genomic_DNA"/>
</dbReference>
<reference evidence="1 2" key="1">
    <citation type="journal article" date="2014" name="PLoS ONE">
        <title>Global Analysis of Gene Expression Profiles in Physic Nut (Jatropha curcas L.) Seedlings Exposed to Salt Stress.</title>
        <authorList>
            <person name="Zhang L."/>
            <person name="Zhang C."/>
            <person name="Wu P."/>
            <person name="Chen Y."/>
            <person name="Li M."/>
            <person name="Jiang H."/>
            <person name="Wu G."/>
        </authorList>
    </citation>
    <scope>NUCLEOTIDE SEQUENCE [LARGE SCALE GENOMIC DNA]</scope>
    <source>
        <strain evidence="2">cv. GZQX0401</strain>
        <tissue evidence="1">Young leaves</tissue>
    </source>
</reference>
<dbReference type="Proteomes" id="UP000027138">
    <property type="component" value="Unassembled WGS sequence"/>
</dbReference>
<accession>A0A067KXN8</accession>
<organism evidence="1 2">
    <name type="scientific">Jatropha curcas</name>
    <name type="common">Barbados nut</name>
    <dbReference type="NCBI Taxonomy" id="180498"/>
    <lineage>
        <taxon>Eukaryota</taxon>
        <taxon>Viridiplantae</taxon>
        <taxon>Streptophyta</taxon>
        <taxon>Embryophyta</taxon>
        <taxon>Tracheophyta</taxon>
        <taxon>Spermatophyta</taxon>
        <taxon>Magnoliopsida</taxon>
        <taxon>eudicotyledons</taxon>
        <taxon>Gunneridae</taxon>
        <taxon>Pentapetalae</taxon>
        <taxon>rosids</taxon>
        <taxon>fabids</taxon>
        <taxon>Malpighiales</taxon>
        <taxon>Euphorbiaceae</taxon>
        <taxon>Crotonoideae</taxon>
        <taxon>Jatropheae</taxon>
        <taxon>Jatropha</taxon>
    </lineage>
</organism>
<protein>
    <submittedName>
        <fullName evidence="1">Uncharacterized protein</fullName>
    </submittedName>
</protein>
<proteinExistence type="predicted"/>
<sequence>MQFNFEVRPTNSDHYMCSKSPSSVIVQVPVSPLEKQDSQYALFHLSFTCPVLFSGKGVILTFCLWHEYCAMHKA</sequence>